<feature type="transmembrane region" description="Helical" evidence="1">
    <location>
        <begin position="175"/>
        <end position="196"/>
    </location>
</feature>
<protein>
    <recommendedName>
        <fullName evidence="4">PepSY domain-containing protein</fullName>
    </recommendedName>
</protein>
<sequence>MSLPRRIHRFLGWCLILPFFVWAFTGLVFFIKPGYQAAFSYLTVKTYPISNAVQLIPQPEWQEIKLLQTVLGPHLMVKQSDRWQQLNLTDFTVRPQPSADDLLRLIKDAMSVDSKRYGEQLLKTEQGFVTDTGVQIQLDWASLSLSQQGKDTELINNLYKAHYLQWTGQKTIDQVLGVIGLVLLMLTTVVGVWLLIRRR</sequence>
<comment type="caution">
    <text evidence="2">The sequence shown here is derived from an EMBL/GenBank/DDBJ whole genome shotgun (WGS) entry which is preliminary data.</text>
</comment>
<organism evidence="2 3">
    <name type="scientific">Rheinheimera tangshanensis</name>
    <dbReference type="NCBI Taxonomy" id="400153"/>
    <lineage>
        <taxon>Bacteria</taxon>
        <taxon>Pseudomonadati</taxon>
        <taxon>Pseudomonadota</taxon>
        <taxon>Gammaproteobacteria</taxon>
        <taxon>Chromatiales</taxon>
        <taxon>Chromatiaceae</taxon>
        <taxon>Rheinheimera</taxon>
    </lineage>
</organism>
<gene>
    <name evidence="2" type="ORF">FU839_17375</name>
</gene>
<feature type="transmembrane region" description="Helical" evidence="1">
    <location>
        <begin position="12"/>
        <end position="31"/>
    </location>
</feature>
<dbReference type="EMBL" id="VRLR01000015">
    <property type="protein sequence ID" value="TXK78052.1"/>
    <property type="molecule type" value="Genomic_DNA"/>
</dbReference>
<evidence type="ECO:0008006" key="4">
    <source>
        <dbReference type="Google" id="ProtNLM"/>
    </source>
</evidence>
<proteinExistence type="predicted"/>
<dbReference type="AlphaFoldDB" id="A0A5C8LR92"/>
<keyword evidence="3" id="KW-1185">Reference proteome</keyword>
<evidence type="ECO:0000256" key="1">
    <source>
        <dbReference type="SAM" id="Phobius"/>
    </source>
</evidence>
<keyword evidence="1" id="KW-0812">Transmembrane</keyword>
<keyword evidence="1" id="KW-1133">Transmembrane helix</keyword>
<reference evidence="2 3" key="1">
    <citation type="submission" date="2019-08" db="EMBL/GenBank/DDBJ databases">
        <title>Draft genome analysis of Rheinheimera tangshanensis isolated from the roots of fresh rice plants (Oryza sativa).</title>
        <authorList>
            <person name="Yu Q."/>
            <person name="Qi Y."/>
            <person name="Zhang H."/>
            <person name="Pu J."/>
        </authorList>
    </citation>
    <scope>NUCLEOTIDE SEQUENCE [LARGE SCALE GENOMIC DNA]</scope>
    <source>
        <strain evidence="2 3">JA3-B52</strain>
    </source>
</reference>
<keyword evidence="1" id="KW-0472">Membrane</keyword>
<accession>A0A5C8LR92</accession>
<dbReference type="Proteomes" id="UP000321814">
    <property type="component" value="Unassembled WGS sequence"/>
</dbReference>
<evidence type="ECO:0000313" key="2">
    <source>
        <dbReference type="EMBL" id="TXK78052.1"/>
    </source>
</evidence>
<evidence type="ECO:0000313" key="3">
    <source>
        <dbReference type="Proteomes" id="UP000321814"/>
    </source>
</evidence>
<dbReference type="RefSeq" id="WP_147905380.1">
    <property type="nucleotide sequence ID" value="NZ_BAAAGC010000006.1"/>
</dbReference>
<dbReference type="OrthoDB" id="6291589at2"/>
<name>A0A5C8LR92_9GAMM</name>